<name>A0A8S4QTT1_9NEOP</name>
<feature type="non-terminal residue" evidence="2">
    <location>
        <position position="1"/>
    </location>
</feature>
<protein>
    <submittedName>
        <fullName evidence="2">Jg4195 protein</fullName>
    </submittedName>
</protein>
<keyword evidence="3" id="KW-1185">Reference proteome</keyword>
<gene>
    <name evidence="2" type="primary">jg4195</name>
    <name evidence="2" type="ORF">PAEG_LOCUS5755</name>
</gene>
<comment type="caution">
    <text evidence="2">The sequence shown here is derived from an EMBL/GenBank/DDBJ whole genome shotgun (WGS) entry which is preliminary data.</text>
</comment>
<evidence type="ECO:0000313" key="2">
    <source>
        <dbReference type="EMBL" id="CAH2217878.1"/>
    </source>
</evidence>
<dbReference type="AlphaFoldDB" id="A0A8S4QTT1"/>
<feature type="region of interest" description="Disordered" evidence="1">
    <location>
        <begin position="1"/>
        <end position="20"/>
    </location>
</feature>
<proteinExistence type="predicted"/>
<reference evidence="2" key="1">
    <citation type="submission" date="2022-03" db="EMBL/GenBank/DDBJ databases">
        <authorList>
            <person name="Lindestad O."/>
        </authorList>
    </citation>
    <scope>NUCLEOTIDE SEQUENCE</scope>
</reference>
<feature type="region of interest" description="Disordered" evidence="1">
    <location>
        <begin position="57"/>
        <end position="114"/>
    </location>
</feature>
<organism evidence="2 3">
    <name type="scientific">Pararge aegeria aegeria</name>
    <dbReference type="NCBI Taxonomy" id="348720"/>
    <lineage>
        <taxon>Eukaryota</taxon>
        <taxon>Metazoa</taxon>
        <taxon>Ecdysozoa</taxon>
        <taxon>Arthropoda</taxon>
        <taxon>Hexapoda</taxon>
        <taxon>Insecta</taxon>
        <taxon>Pterygota</taxon>
        <taxon>Neoptera</taxon>
        <taxon>Endopterygota</taxon>
        <taxon>Lepidoptera</taxon>
        <taxon>Glossata</taxon>
        <taxon>Ditrysia</taxon>
        <taxon>Papilionoidea</taxon>
        <taxon>Nymphalidae</taxon>
        <taxon>Satyrinae</taxon>
        <taxon>Satyrini</taxon>
        <taxon>Parargina</taxon>
        <taxon>Pararge</taxon>
    </lineage>
</organism>
<evidence type="ECO:0000313" key="3">
    <source>
        <dbReference type="Proteomes" id="UP000838756"/>
    </source>
</evidence>
<evidence type="ECO:0000256" key="1">
    <source>
        <dbReference type="SAM" id="MobiDB-lite"/>
    </source>
</evidence>
<dbReference type="EMBL" id="CAKXAJ010018714">
    <property type="protein sequence ID" value="CAH2217878.1"/>
    <property type="molecule type" value="Genomic_DNA"/>
</dbReference>
<sequence>ARGEGLISDATDSHTQMGRRRRYSVVTHVYHTVDVGHVFRAHVAHRHLVIGLLLAGRRSRRATGRHSDPSRVSTGAKADRAATLPHAPASSDSSRATLACDCRPRPRGSGECPA</sequence>
<dbReference type="Proteomes" id="UP000838756">
    <property type="component" value="Unassembled WGS sequence"/>
</dbReference>
<accession>A0A8S4QTT1</accession>